<dbReference type="eggNOG" id="ENOG502QUPU">
    <property type="taxonomic scope" value="Eukaryota"/>
</dbReference>
<evidence type="ECO:0000256" key="1">
    <source>
        <dbReference type="SAM" id="MobiDB-lite"/>
    </source>
</evidence>
<sequence>MSTTSSSLTFQFALLEVSVLPQFPLKLGHETFDRVCNYIQKDLKYEGPLGLSCDDTKLLSTLHTYWDALAKTYYLVGHTGEPIAVANPEELKALLKSETLEKATKVRVWCVQIPMPKASSIVAHVLAIPNSCGAKELQAYSDKIICSLVQRGLKVISYACDGTETERKVQRCLIRDSPFRITYTIRHSNPAVDFKDMTVIIATREAQPIVMIQDSKHALKTMHNNNFSGTKHLVLGNTTAKYSDVRDAAFGPGIPPLYPRDVENLDRQDDNAATQLFSASSLEYLATHFPDHVGEIVYLFIFGELVDAYQNRKISHLSRIKMVLRTRYFLDIWARFLDRAGYVKSKHFISREATDIVQIVIEGLIGLVIIHRDYMDDKIYPLLPWMHSSEVCKHIFAECRKLVKDFAFTDLIQMMPRLHVFIRAIVLLNVMTDPKARASGYAHTYFNSHGINLGELACFPTDSEIQSATKDAWEEAENLFNILGVSPSDLLSASHPTLPSINSWYAPGMDPMADKAGSDTDSSEDEQDKGDDEVGDTNKLRQLLVDIRRSGFYEHSVDERLLNLQCAAVAMDIDDLVQL</sequence>
<dbReference type="InParanoid" id="W4KA99"/>
<dbReference type="GeneID" id="20676051"/>
<protein>
    <submittedName>
        <fullName evidence="2">Uncharacterized protein</fullName>
    </submittedName>
</protein>
<dbReference type="HOGENOM" id="CLU_009065_2_0_1"/>
<keyword evidence="3" id="KW-1185">Reference proteome</keyword>
<accession>W4KA99</accession>
<proteinExistence type="predicted"/>
<dbReference type="KEGG" id="hir:HETIRDRAFT_450486"/>
<dbReference type="RefSeq" id="XP_009545039.1">
    <property type="nucleotide sequence ID" value="XM_009546744.1"/>
</dbReference>
<evidence type="ECO:0000313" key="3">
    <source>
        <dbReference type="Proteomes" id="UP000030671"/>
    </source>
</evidence>
<feature type="region of interest" description="Disordered" evidence="1">
    <location>
        <begin position="512"/>
        <end position="537"/>
    </location>
</feature>
<dbReference type="Proteomes" id="UP000030671">
    <property type="component" value="Unassembled WGS sequence"/>
</dbReference>
<dbReference type="OrthoDB" id="73076at2759"/>
<evidence type="ECO:0000313" key="2">
    <source>
        <dbReference type="EMBL" id="ETW82708.1"/>
    </source>
</evidence>
<organism evidence="2 3">
    <name type="scientific">Heterobasidion irregulare (strain TC 32-1)</name>
    <dbReference type="NCBI Taxonomy" id="747525"/>
    <lineage>
        <taxon>Eukaryota</taxon>
        <taxon>Fungi</taxon>
        <taxon>Dikarya</taxon>
        <taxon>Basidiomycota</taxon>
        <taxon>Agaricomycotina</taxon>
        <taxon>Agaricomycetes</taxon>
        <taxon>Russulales</taxon>
        <taxon>Bondarzewiaceae</taxon>
        <taxon>Heterobasidion</taxon>
        <taxon>Heterobasidion annosum species complex</taxon>
    </lineage>
</organism>
<reference evidence="2 3" key="1">
    <citation type="journal article" date="2012" name="New Phytol.">
        <title>Insight into trade-off between wood decay and parasitism from the genome of a fungal forest pathogen.</title>
        <authorList>
            <person name="Olson A."/>
            <person name="Aerts A."/>
            <person name="Asiegbu F."/>
            <person name="Belbahri L."/>
            <person name="Bouzid O."/>
            <person name="Broberg A."/>
            <person name="Canback B."/>
            <person name="Coutinho P.M."/>
            <person name="Cullen D."/>
            <person name="Dalman K."/>
            <person name="Deflorio G."/>
            <person name="van Diepen L.T."/>
            <person name="Dunand C."/>
            <person name="Duplessis S."/>
            <person name="Durling M."/>
            <person name="Gonthier P."/>
            <person name="Grimwood J."/>
            <person name="Fossdal C.G."/>
            <person name="Hansson D."/>
            <person name="Henrissat B."/>
            <person name="Hietala A."/>
            <person name="Himmelstrand K."/>
            <person name="Hoffmeister D."/>
            <person name="Hogberg N."/>
            <person name="James T.Y."/>
            <person name="Karlsson M."/>
            <person name="Kohler A."/>
            <person name="Kues U."/>
            <person name="Lee Y.H."/>
            <person name="Lin Y.C."/>
            <person name="Lind M."/>
            <person name="Lindquist E."/>
            <person name="Lombard V."/>
            <person name="Lucas S."/>
            <person name="Lunden K."/>
            <person name="Morin E."/>
            <person name="Murat C."/>
            <person name="Park J."/>
            <person name="Raffaello T."/>
            <person name="Rouze P."/>
            <person name="Salamov A."/>
            <person name="Schmutz J."/>
            <person name="Solheim H."/>
            <person name="Stahlberg J."/>
            <person name="Velez H."/>
            <person name="de Vries R.P."/>
            <person name="Wiebenga A."/>
            <person name="Woodward S."/>
            <person name="Yakovlev I."/>
            <person name="Garbelotto M."/>
            <person name="Martin F."/>
            <person name="Grigoriev I.V."/>
            <person name="Stenlid J."/>
        </authorList>
    </citation>
    <scope>NUCLEOTIDE SEQUENCE [LARGE SCALE GENOMIC DNA]</scope>
    <source>
        <strain evidence="2 3">TC 32-1</strain>
    </source>
</reference>
<dbReference type="EMBL" id="KI925457">
    <property type="protein sequence ID" value="ETW82708.1"/>
    <property type="molecule type" value="Genomic_DNA"/>
</dbReference>
<feature type="compositionally biased region" description="Acidic residues" evidence="1">
    <location>
        <begin position="521"/>
        <end position="535"/>
    </location>
</feature>
<gene>
    <name evidence="2" type="ORF">HETIRDRAFT_450486</name>
</gene>
<name>W4KA99_HETIT</name>
<dbReference type="AlphaFoldDB" id="W4KA99"/>